<sequence length="619" mass="71229">MEIKFYAAEGVIDLSNVEFSTQEENSMLSDQTFTKFFFPFDIHVDDVFFHTFGDYLSDEIKDVKSKIDGYLFHENKTHKAVLNIENVEDNVITAQIDYGLEEIPNFDKKLSELPLPKFTVNDIHLHAAEIMAKTWPQVNYNFPKIYTDRYDRDSDVWDAFEGYYNNTKIENGVLKVPNNYIDGGGNIFNVNIIHPCPHPIYLLKLGFKDAGFDLVGDILADPDLQKRWVFSGTEYFTMKAQTKLYAEATQMDFYSDEATTLLLNGYFYKMRKRKYSRTVDNLKPGNYKVQGSFRIKSFYGRITCRVISNGSVFWEHDVYYEQGFQDKSFPLDLTIPLNQTTNSVSFFVEFIPLNPDASDYNVIGFQLTSDVLLDSNAGTEDTKAVNNPNEVDLTKAVPDMTFGEFVNIIKNWLNYDFTPIGTKIYMNRLGKNEPSNVVDFSKFAVKNPKKTFLSKRSFKLKFPDFDAPYKINSMYYDVDGKKLNGQEKEDTNVIEINGYPLPLAKPKENLPLCAIDVAESSDVVGLVYYDGLIAGVNDSKDVPGLVFPELFDKNWLRWLRQRIRGIKFEWSKEVNAEEFSLMSIKDHIFCNNNIHLFATLNKEKTGDNSYIVDIVTETI</sequence>
<evidence type="ECO:0000313" key="1">
    <source>
        <dbReference type="EMBL" id="MBD8081153.1"/>
    </source>
</evidence>
<dbReference type="RefSeq" id="WP_191734967.1">
    <property type="nucleotide sequence ID" value="NZ_JACYFS010000001.1"/>
</dbReference>
<evidence type="ECO:0000313" key="2">
    <source>
        <dbReference type="Proteomes" id="UP000637299"/>
    </source>
</evidence>
<gene>
    <name evidence="1" type="ORF">IC610_01815</name>
</gene>
<protein>
    <submittedName>
        <fullName evidence="1">Uncharacterized protein</fullName>
    </submittedName>
</protein>
<comment type="caution">
    <text evidence="1">The sequence shown here is derived from an EMBL/GenBank/DDBJ whole genome shotgun (WGS) entry which is preliminary data.</text>
</comment>
<proteinExistence type="predicted"/>
<accession>A0ABR8Z7C8</accession>
<name>A0ABR8Z7C8_9FLAO</name>
<organism evidence="1 2">
    <name type="scientific">Chryseobacterium caseinilyticum</name>
    <dbReference type="NCBI Taxonomy" id="2771428"/>
    <lineage>
        <taxon>Bacteria</taxon>
        <taxon>Pseudomonadati</taxon>
        <taxon>Bacteroidota</taxon>
        <taxon>Flavobacteriia</taxon>
        <taxon>Flavobacteriales</taxon>
        <taxon>Weeksellaceae</taxon>
        <taxon>Chryseobacterium group</taxon>
        <taxon>Chryseobacterium</taxon>
    </lineage>
</organism>
<dbReference type="Proteomes" id="UP000637299">
    <property type="component" value="Unassembled WGS sequence"/>
</dbReference>
<reference evidence="1 2" key="1">
    <citation type="submission" date="2020-09" db="EMBL/GenBank/DDBJ databases">
        <title>Genome seq and assembly of Chryseobacterium sp.</title>
        <authorList>
            <person name="Chhetri G."/>
        </authorList>
    </citation>
    <scope>NUCLEOTIDE SEQUENCE [LARGE SCALE GENOMIC DNA]</scope>
    <source>
        <strain evidence="1 2">GCR10</strain>
    </source>
</reference>
<dbReference type="EMBL" id="JACYFS010000001">
    <property type="protein sequence ID" value="MBD8081153.1"/>
    <property type="molecule type" value="Genomic_DNA"/>
</dbReference>
<keyword evidence="2" id="KW-1185">Reference proteome</keyword>